<dbReference type="EMBL" id="JAZDQJ010000044">
    <property type="protein sequence ID" value="MEE1936782.1"/>
    <property type="molecule type" value="Genomic_DNA"/>
</dbReference>
<dbReference type="PANTHER" id="PTHR30273">
    <property type="entry name" value="PERIPLASMIC SIGNAL SENSOR AND SIGMA FACTOR ACTIVATOR FECR-RELATED"/>
    <property type="match status" value="1"/>
</dbReference>
<proteinExistence type="predicted"/>
<dbReference type="Proteomes" id="UP001335100">
    <property type="component" value="Unassembled WGS sequence"/>
</dbReference>
<gene>
    <name evidence="3" type="ORF">V0R50_26465</name>
</gene>
<comment type="caution">
    <text evidence="3">The sequence shown here is derived from an EMBL/GenBank/DDBJ whole genome shotgun (WGS) entry which is preliminary data.</text>
</comment>
<feature type="domain" description="FecR protein" evidence="1">
    <location>
        <begin position="107"/>
        <end position="196"/>
    </location>
</feature>
<dbReference type="RefSeq" id="WP_330077449.1">
    <property type="nucleotide sequence ID" value="NZ_JAZDQJ010000044.1"/>
</dbReference>
<organism evidence="3 4">
    <name type="scientific">Pseudomonas ulcerans</name>
    <dbReference type="NCBI Taxonomy" id="3115852"/>
    <lineage>
        <taxon>Bacteria</taxon>
        <taxon>Pseudomonadati</taxon>
        <taxon>Pseudomonadota</taxon>
        <taxon>Gammaproteobacteria</taxon>
        <taxon>Pseudomonadales</taxon>
        <taxon>Pseudomonadaceae</taxon>
        <taxon>Pseudomonas</taxon>
    </lineage>
</organism>
<dbReference type="Pfam" id="PF16220">
    <property type="entry name" value="DUF4880"/>
    <property type="match status" value="1"/>
</dbReference>
<feature type="domain" description="FecR N-terminal" evidence="2">
    <location>
        <begin position="18"/>
        <end position="60"/>
    </location>
</feature>
<dbReference type="PANTHER" id="PTHR30273:SF2">
    <property type="entry name" value="PROTEIN FECR"/>
    <property type="match status" value="1"/>
</dbReference>
<dbReference type="InterPro" id="IPR032623">
    <property type="entry name" value="FecR_N"/>
</dbReference>
<evidence type="ECO:0000259" key="1">
    <source>
        <dbReference type="Pfam" id="PF04773"/>
    </source>
</evidence>
<dbReference type="Gene3D" id="3.55.50.30">
    <property type="match status" value="1"/>
</dbReference>
<sequence length="317" mass="35264">MASVPADELDQPLPGLIDDALQWLVDLHSGTASDDDWEQYQQWCERSAEHQVAAQAAERLWERLGSALQRPAPRRRAGPLLGLALAIGLAGGTAWQAREDGWLADQRTAAGERRELRLDDGSQLVLAPQTRVDITLEGSRRTVRLYAGELFVQVAPDPSRPFEVQAANGTLRALGTAFDVRRDGPRVRLVVTEHSVGVTREGAAGPTVVREGQTLSFDADGISTPHEVDTASLTAWRRDRLIFDSQPLGEVLDELSRYHRGLLWVRDPALRQLPVTGLFDTRDLYAQLALLQQSLPIRIRKLPWLTVVERDEQRGEK</sequence>
<reference evidence="3 4" key="1">
    <citation type="submission" date="2024-01" db="EMBL/GenBank/DDBJ databases">
        <title>Unpublished Manusciprt.</title>
        <authorList>
            <person name="Duman M."/>
            <person name="Valdes E.G."/>
            <person name="Ajmi N."/>
            <person name="Altun S."/>
            <person name="Saticioglu I.B."/>
        </authorList>
    </citation>
    <scope>NUCLEOTIDE SEQUENCE [LARGE SCALE GENOMIC DNA]</scope>
    <source>
        <strain evidence="3 4">148P</strain>
    </source>
</reference>
<name>A0ABU7HYZ9_9PSED</name>
<dbReference type="PIRSF" id="PIRSF018266">
    <property type="entry name" value="FecR"/>
    <property type="match status" value="1"/>
</dbReference>
<dbReference type="InterPro" id="IPR012373">
    <property type="entry name" value="Ferrdict_sens_TM"/>
</dbReference>
<protein>
    <submittedName>
        <fullName evidence="3">FecR family protein</fullName>
    </submittedName>
</protein>
<evidence type="ECO:0000259" key="2">
    <source>
        <dbReference type="Pfam" id="PF16220"/>
    </source>
</evidence>
<evidence type="ECO:0000313" key="4">
    <source>
        <dbReference type="Proteomes" id="UP001335100"/>
    </source>
</evidence>
<dbReference type="Gene3D" id="2.60.120.1440">
    <property type="match status" value="1"/>
</dbReference>
<keyword evidence="4" id="KW-1185">Reference proteome</keyword>
<dbReference type="Pfam" id="PF04773">
    <property type="entry name" value="FecR"/>
    <property type="match status" value="1"/>
</dbReference>
<accession>A0ABU7HYZ9</accession>
<dbReference type="InterPro" id="IPR006860">
    <property type="entry name" value="FecR"/>
</dbReference>
<evidence type="ECO:0000313" key="3">
    <source>
        <dbReference type="EMBL" id="MEE1936782.1"/>
    </source>
</evidence>